<protein>
    <submittedName>
        <fullName evidence="2">Uncharacterized protein</fullName>
    </submittedName>
</protein>
<feature type="chain" id="PRO_5040336078" evidence="1">
    <location>
        <begin position="25"/>
        <end position="115"/>
    </location>
</feature>
<proteinExistence type="predicted"/>
<keyword evidence="1" id="KW-0732">Signal</keyword>
<evidence type="ECO:0000313" key="3">
    <source>
        <dbReference type="Proteomes" id="UP000281028"/>
    </source>
</evidence>
<evidence type="ECO:0000313" key="2">
    <source>
        <dbReference type="EMBL" id="NSL90883.1"/>
    </source>
</evidence>
<feature type="signal peptide" evidence="1">
    <location>
        <begin position="1"/>
        <end position="24"/>
    </location>
</feature>
<accession>A0A9Q5D4J9</accession>
<comment type="caution">
    <text evidence="2">The sequence shown here is derived from an EMBL/GenBank/DDBJ whole genome shotgun (WGS) entry which is preliminary data.</text>
</comment>
<keyword evidence="3" id="KW-1185">Reference proteome</keyword>
<dbReference type="AlphaFoldDB" id="A0A9Q5D4J9"/>
<dbReference type="EMBL" id="RIAR02000001">
    <property type="protein sequence ID" value="NSL90883.1"/>
    <property type="molecule type" value="Genomic_DNA"/>
</dbReference>
<evidence type="ECO:0000256" key="1">
    <source>
        <dbReference type="SAM" id="SignalP"/>
    </source>
</evidence>
<organism evidence="2 3">
    <name type="scientific">Chitinophaga solisilvae</name>
    <dbReference type="NCBI Taxonomy" id="1233460"/>
    <lineage>
        <taxon>Bacteria</taxon>
        <taxon>Pseudomonadati</taxon>
        <taxon>Bacteroidota</taxon>
        <taxon>Chitinophagia</taxon>
        <taxon>Chitinophagales</taxon>
        <taxon>Chitinophagaceae</taxon>
        <taxon>Chitinophaga</taxon>
    </lineage>
</organism>
<name>A0A9Q5D4J9_9BACT</name>
<sequence length="115" mass="12540">MAKHLIYQLAIVALLAIRPGAAFAADSRADIPNLQPAGNIPVTADTAVVPVSEPKKIIEKQEDAKKPEVLKIEMIKEVPKSRRLAKPIAIPIPVQVNPVRIAPPKIIRPAIRIIR</sequence>
<dbReference type="Proteomes" id="UP000281028">
    <property type="component" value="Unassembled WGS sequence"/>
</dbReference>
<reference evidence="2" key="1">
    <citation type="submission" date="2020-05" db="EMBL/GenBank/DDBJ databases">
        <title>Chitinophaga laudate sp. nov., isolated from a tropical peat swamp.</title>
        <authorList>
            <person name="Goh C.B.S."/>
            <person name="Lee M.S."/>
            <person name="Parimannan S."/>
            <person name="Pasbakhsh P."/>
            <person name="Yule C.M."/>
            <person name="Rajandas H."/>
            <person name="Loke S."/>
            <person name="Croft L."/>
            <person name="Tan J.B.L."/>
        </authorList>
    </citation>
    <scope>NUCLEOTIDE SEQUENCE</scope>
    <source>
        <strain evidence="2">Mgbs1</strain>
    </source>
</reference>
<gene>
    <name evidence="2" type="ORF">ECE50_028930</name>
</gene>